<keyword evidence="2 6" id="KW-0812">Transmembrane</keyword>
<evidence type="ECO:0000259" key="7">
    <source>
        <dbReference type="Pfam" id="PF06271"/>
    </source>
</evidence>
<feature type="transmembrane region" description="Helical" evidence="6">
    <location>
        <begin position="43"/>
        <end position="61"/>
    </location>
</feature>
<reference evidence="8 9" key="1">
    <citation type="submission" date="2020-08" db="EMBL/GenBank/DDBJ databases">
        <title>Sequencing the genomes of 1000 actinobacteria strains.</title>
        <authorList>
            <person name="Klenk H.-P."/>
        </authorList>
    </citation>
    <scope>NUCLEOTIDE SEQUENCE [LARGE SCALE GENOMIC DNA]</scope>
    <source>
        <strain evidence="8 9">DSM 23040</strain>
    </source>
</reference>
<dbReference type="AlphaFoldDB" id="A0A839QWX3"/>
<dbReference type="EMBL" id="JACHWP010000001">
    <property type="protein sequence ID" value="MBB3022481.1"/>
    <property type="molecule type" value="Genomic_DNA"/>
</dbReference>
<evidence type="ECO:0000256" key="2">
    <source>
        <dbReference type="ARBA" id="ARBA00022692"/>
    </source>
</evidence>
<gene>
    <name evidence="8" type="ORF">FHX50_000729</name>
</gene>
<evidence type="ECO:0000256" key="5">
    <source>
        <dbReference type="SAM" id="MobiDB-lite"/>
    </source>
</evidence>
<feature type="region of interest" description="Disordered" evidence="5">
    <location>
        <begin position="1"/>
        <end position="31"/>
    </location>
</feature>
<proteinExistence type="predicted"/>
<dbReference type="Pfam" id="PF06271">
    <property type="entry name" value="RDD"/>
    <property type="match status" value="1"/>
</dbReference>
<organism evidence="8 9">
    <name type="scientific">Helcobacillus massiliensis</name>
    <dbReference type="NCBI Taxonomy" id="521392"/>
    <lineage>
        <taxon>Bacteria</taxon>
        <taxon>Bacillati</taxon>
        <taxon>Actinomycetota</taxon>
        <taxon>Actinomycetes</taxon>
        <taxon>Micrococcales</taxon>
        <taxon>Dermabacteraceae</taxon>
        <taxon>Helcobacillus</taxon>
    </lineage>
</organism>
<name>A0A839QWX3_9MICO</name>
<keyword evidence="3 6" id="KW-1133">Transmembrane helix</keyword>
<feature type="domain" description="RDD" evidence="7">
    <location>
        <begin position="57"/>
        <end position="137"/>
    </location>
</feature>
<comment type="subcellular location">
    <subcellularLocation>
        <location evidence="1">Membrane</location>
        <topology evidence="1">Multi-pass membrane protein</topology>
    </subcellularLocation>
</comment>
<evidence type="ECO:0000256" key="3">
    <source>
        <dbReference type="ARBA" id="ARBA00022989"/>
    </source>
</evidence>
<evidence type="ECO:0000256" key="6">
    <source>
        <dbReference type="SAM" id="Phobius"/>
    </source>
</evidence>
<dbReference type="GO" id="GO:0016020">
    <property type="term" value="C:membrane"/>
    <property type="evidence" value="ECO:0007669"/>
    <property type="project" value="UniProtKB-SubCell"/>
</dbReference>
<evidence type="ECO:0000313" key="8">
    <source>
        <dbReference type="EMBL" id="MBB3022481.1"/>
    </source>
</evidence>
<protein>
    <submittedName>
        <fullName evidence="8">Putative RDD family membrane protein YckC</fullName>
    </submittedName>
</protein>
<feature type="transmembrane region" description="Helical" evidence="6">
    <location>
        <begin position="73"/>
        <end position="94"/>
    </location>
</feature>
<evidence type="ECO:0000256" key="1">
    <source>
        <dbReference type="ARBA" id="ARBA00004141"/>
    </source>
</evidence>
<feature type="transmembrane region" description="Helical" evidence="6">
    <location>
        <begin position="106"/>
        <end position="124"/>
    </location>
</feature>
<keyword evidence="9" id="KW-1185">Reference proteome</keyword>
<dbReference type="RefSeq" id="WP_183374569.1">
    <property type="nucleotide sequence ID" value="NZ_CBCSFZ010000031.1"/>
</dbReference>
<dbReference type="Proteomes" id="UP000568050">
    <property type="component" value="Unassembled WGS sequence"/>
</dbReference>
<accession>A0A839QWX3</accession>
<comment type="caution">
    <text evidence="8">The sequence shown here is derived from an EMBL/GenBank/DDBJ whole genome shotgun (WGS) entry which is preliminary data.</text>
</comment>
<sequence>MIERKDLGTWLEGAPTDPDYRPGSRYGVPADGPGSPARLGIRFTSWIIDALVSAGGAYLAFGPTNWGSTAVFLAINLLMLPLFGATIGQFFCGLRLMPVSGRSPMVLRALIRTLLMALLIPLVIQGRDRQLGHDMAAGVLVIRATS</sequence>
<keyword evidence="4 6" id="KW-0472">Membrane</keyword>
<evidence type="ECO:0000256" key="4">
    <source>
        <dbReference type="ARBA" id="ARBA00023136"/>
    </source>
</evidence>
<dbReference type="InterPro" id="IPR010432">
    <property type="entry name" value="RDD"/>
</dbReference>
<evidence type="ECO:0000313" key="9">
    <source>
        <dbReference type="Proteomes" id="UP000568050"/>
    </source>
</evidence>